<gene>
    <name evidence="1" type="ORF">GCM10010191_20020</name>
</gene>
<dbReference type="Proteomes" id="UP001501231">
    <property type="component" value="Unassembled WGS sequence"/>
</dbReference>
<dbReference type="EMBL" id="BAAARW010000006">
    <property type="protein sequence ID" value="GAA2410978.1"/>
    <property type="molecule type" value="Genomic_DNA"/>
</dbReference>
<evidence type="ECO:0008006" key="3">
    <source>
        <dbReference type="Google" id="ProtNLM"/>
    </source>
</evidence>
<reference evidence="1 2" key="1">
    <citation type="journal article" date="2019" name="Int. J. Syst. Evol. Microbiol.">
        <title>The Global Catalogue of Microorganisms (GCM) 10K type strain sequencing project: providing services to taxonomists for standard genome sequencing and annotation.</title>
        <authorList>
            <consortium name="The Broad Institute Genomics Platform"/>
            <consortium name="The Broad Institute Genome Sequencing Center for Infectious Disease"/>
            <person name="Wu L."/>
            <person name="Ma J."/>
        </authorList>
    </citation>
    <scope>NUCLEOTIDE SEQUENCE [LARGE SCALE GENOMIC DNA]</scope>
    <source>
        <strain evidence="1 2">JCM 3325</strain>
    </source>
</reference>
<protein>
    <recommendedName>
        <fullName evidence="3">Secreted protein</fullName>
    </recommendedName>
</protein>
<comment type="caution">
    <text evidence="1">The sequence shown here is derived from an EMBL/GenBank/DDBJ whole genome shotgun (WGS) entry which is preliminary data.</text>
</comment>
<evidence type="ECO:0000313" key="1">
    <source>
        <dbReference type="EMBL" id="GAA2410978.1"/>
    </source>
</evidence>
<evidence type="ECO:0000313" key="2">
    <source>
        <dbReference type="Proteomes" id="UP001501231"/>
    </source>
</evidence>
<organism evidence="1 2">
    <name type="scientific">Actinomadura vinacea</name>
    <dbReference type="NCBI Taxonomy" id="115336"/>
    <lineage>
        <taxon>Bacteria</taxon>
        <taxon>Bacillati</taxon>
        <taxon>Actinomycetota</taxon>
        <taxon>Actinomycetes</taxon>
        <taxon>Streptosporangiales</taxon>
        <taxon>Thermomonosporaceae</taxon>
        <taxon>Actinomadura</taxon>
    </lineage>
</organism>
<keyword evidence="2" id="KW-1185">Reference proteome</keyword>
<accession>A0ABN3IS60</accession>
<proteinExistence type="predicted"/>
<name>A0ABN3IS60_9ACTN</name>
<sequence>MHTSLAAVHCCLPLAGLTVCPPKTAHSTRTIALDRTTIVAPRAHRARRPAEADAYGEGYRDGAASLSVRSI</sequence>